<evidence type="ECO:0000256" key="1">
    <source>
        <dbReference type="SAM" id="Phobius"/>
    </source>
</evidence>
<keyword evidence="3" id="KW-1185">Reference proteome</keyword>
<sequence>FTVPNAEYTVPLPNSGFTVPTALSKYFLFFCFCCYYVRFRERNLDLTSLCSDYYKRHTLIDMYSVLIISVRHPSTWVVPSDIAQSVILNPISRRQAGCPRAGRHVSPSERTTTQSCRKCGQQGYNSRRCSNPHLINECPRRGVPDEYRHNCSICHSIGPNKRTCHNMDSNRE</sequence>
<accession>A0AAD9U277</accession>
<dbReference type="Proteomes" id="UP001280121">
    <property type="component" value="Unassembled WGS sequence"/>
</dbReference>
<dbReference type="EMBL" id="JANJYI010000006">
    <property type="protein sequence ID" value="KAK2646492.1"/>
    <property type="molecule type" value="Genomic_DNA"/>
</dbReference>
<reference evidence="2" key="1">
    <citation type="journal article" date="2023" name="Plant J.">
        <title>Genome sequences and population genomics provide insights into the demographic history, inbreeding, and mutation load of two 'living fossil' tree species of Dipteronia.</title>
        <authorList>
            <person name="Feng Y."/>
            <person name="Comes H.P."/>
            <person name="Chen J."/>
            <person name="Zhu S."/>
            <person name="Lu R."/>
            <person name="Zhang X."/>
            <person name="Li P."/>
            <person name="Qiu J."/>
            <person name="Olsen K.M."/>
            <person name="Qiu Y."/>
        </authorList>
    </citation>
    <scope>NUCLEOTIDE SEQUENCE</scope>
    <source>
        <strain evidence="2">KIB01</strain>
    </source>
</reference>
<comment type="caution">
    <text evidence="2">The sequence shown here is derived from an EMBL/GenBank/DDBJ whole genome shotgun (WGS) entry which is preliminary data.</text>
</comment>
<evidence type="ECO:0000313" key="3">
    <source>
        <dbReference type="Proteomes" id="UP001280121"/>
    </source>
</evidence>
<gene>
    <name evidence="2" type="ORF">Ddye_021687</name>
</gene>
<organism evidence="2 3">
    <name type="scientific">Dipteronia dyeriana</name>
    <dbReference type="NCBI Taxonomy" id="168575"/>
    <lineage>
        <taxon>Eukaryota</taxon>
        <taxon>Viridiplantae</taxon>
        <taxon>Streptophyta</taxon>
        <taxon>Embryophyta</taxon>
        <taxon>Tracheophyta</taxon>
        <taxon>Spermatophyta</taxon>
        <taxon>Magnoliopsida</taxon>
        <taxon>eudicotyledons</taxon>
        <taxon>Gunneridae</taxon>
        <taxon>Pentapetalae</taxon>
        <taxon>rosids</taxon>
        <taxon>malvids</taxon>
        <taxon>Sapindales</taxon>
        <taxon>Sapindaceae</taxon>
        <taxon>Hippocastanoideae</taxon>
        <taxon>Acereae</taxon>
        <taxon>Dipteronia</taxon>
    </lineage>
</organism>
<protein>
    <submittedName>
        <fullName evidence="2">Uncharacterized protein</fullName>
    </submittedName>
</protein>
<feature type="non-terminal residue" evidence="2">
    <location>
        <position position="172"/>
    </location>
</feature>
<evidence type="ECO:0000313" key="2">
    <source>
        <dbReference type="EMBL" id="KAK2646492.1"/>
    </source>
</evidence>
<dbReference type="AlphaFoldDB" id="A0AAD9U277"/>
<proteinExistence type="predicted"/>
<keyword evidence="1" id="KW-0472">Membrane</keyword>
<keyword evidence="1" id="KW-0812">Transmembrane</keyword>
<name>A0AAD9U277_9ROSI</name>
<keyword evidence="1" id="KW-1133">Transmembrane helix</keyword>
<feature type="transmembrane region" description="Helical" evidence="1">
    <location>
        <begin position="17"/>
        <end position="37"/>
    </location>
</feature>